<proteinExistence type="predicted"/>
<dbReference type="InterPro" id="IPR042042">
    <property type="entry name" value="Tip20p_domB"/>
</dbReference>
<protein>
    <submittedName>
        <fullName evidence="2">RINT-1 family protein</fullName>
    </submittedName>
</protein>
<dbReference type="PANTHER" id="PTHR13520">
    <property type="entry name" value="RAD50-INTERACTING PROTEIN 1 RINT-1"/>
    <property type="match status" value="1"/>
</dbReference>
<evidence type="ECO:0000313" key="3">
    <source>
        <dbReference type="Proteomes" id="UP000250043"/>
    </source>
</evidence>
<dbReference type="GO" id="GO:0006888">
    <property type="term" value="P:endoplasmic reticulum to Golgi vesicle-mediated transport"/>
    <property type="evidence" value="ECO:0007669"/>
    <property type="project" value="InterPro"/>
</dbReference>
<dbReference type="AlphaFoldDB" id="A0A8E2AV33"/>
<name>A0A8E2AV33_9APHY</name>
<dbReference type="InterPro" id="IPR007528">
    <property type="entry name" value="RINT1_Tip20"/>
</dbReference>
<dbReference type="Gene3D" id="1.20.58.670">
    <property type="entry name" value="Dsl1p vesicle tethering complex, Tip20p subunit, domain D"/>
    <property type="match status" value="1"/>
</dbReference>
<sequence length="839" mass="94567">MASAVIQAFLQPPNVDGAGRLTLDTLNVKYRSLHDVEQQPDLEGTVDQARQQSEELKAKVLQLSQSQAEVDALIRKSRADAHEALQTAQELSLLRHSLADELSHLSQQLVSSMGEGGSAPTLLEDLETLHRNLKELESVKGYVQVVEHALNLSELAVEQVRSSRPLSSVSQYEALQEFVHLVRAKCTRVEEVASHQKLHILDFLESVRQRTWSDMKSALSSMLIAATEKFNWPTPVEYASVSSEDRRTFENAFLNLLKLQTIGNKLHAMQENESESNMFPIQALVRPIALRFKYHFDGTRQTNRLDKPEWYFTHILNVSHEHRPFMERVVQGLLARTEYKHIDAWREFTLCLLPLPSRKLKKTIPTLLSHPPILAHTIYQALAFDSALKEEGFDIAGTITDTASEPAKHEQKPKWEGLSEVILGHKEWFEAWMEAERKFAMDQYMEIISAADAWQIADDIPNDSDGTTLDHELRTTNSARRVKALIEQVTDRYSPLPQFGQRTKFLIAVQLPLLESYHSRISSSLDAFETLSSTFMRAVPGALGTVTGDGSGRSNDPKRLTSGVEGIQRLCKAFISARYIAAAMENWGEDLFFLELWAEINHKASLRSRAQAAQSLPDPKSHENEAIEGTIFEELITQYSDLAARAEEMVVQSICSEVETSLRQHFISGGPTQATPHVNPEDDIALPQTLLGPIASLSSQLSFLYSTLPDTTATSLYRKVASRLASHIMQREILYRGRGRISPQEGRNITAESELWAETCRIAMGRGERTRTEAPWRQLLQASRLLGLDGVMWQKAVDTTLGVSSDHDWEEVMLELVGYSELPREEVSQILRTRTDCER</sequence>
<dbReference type="GO" id="GO:0006890">
    <property type="term" value="P:retrograde vesicle-mediated transport, Golgi to endoplasmic reticulum"/>
    <property type="evidence" value="ECO:0007669"/>
    <property type="project" value="InterPro"/>
</dbReference>
<organism evidence="2 3">
    <name type="scientific">Obba rivulosa</name>
    <dbReference type="NCBI Taxonomy" id="1052685"/>
    <lineage>
        <taxon>Eukaryota</taxon>
        <taxon>Fungi</taxon>
        <taxon>Dikarya</taxon>
        <taxon>Basidiomycota</taxon>
        <taxon>Agaricomycotina</taxon>
        <taxon>Agaricomycetes</taxon>
        <taxon>Polyporales</taxon>
        <taxon>Gelatoporiaceae</taxon>
        <taxon>Obba</taxon>
    </lineage>
</organism>
<dbReference type="Gene3D" id="1.20.58.1420">
    <property type="entry name" value="Dsl1p vesicle tethering complex, Tip20p subunit, domain B"/>
    <property type="match status" value="1"/>
</dbReference>
<feature type="coiled-coil region" evidence="1">
    <location>
        <begin position="39"/>
        <end position="66"/>
    </location>
</feature>
<dbReference type="OrthoDB" id="407410at2759"/>
<keyword evidence="3" id="KW-1185">Reference proteome</keyword>
<dbReference type="Proteomes" id="UP000250043">
    <property type="component" value="Unassembled WGS sequence"/>
</dbReference>
<dbReference type="Pfam" id="PF04437">
    <property type="entry name" value="RINT1_TIP1"/>
    <property type="match status" value="1"/>
</dbReference>
<evidence type="ECO:0000256" key="1">
    <source>
        <dbReference type="SAM" id="Coils"/>
    </source>
</evidence>
<dbReference type="GO" id="GO:0060628">
    <property type="term" value="P:regulation of ER to Golgi vesicle-mediated transport"/>
    <property type="evidence" value="ECO:0007669"/>
    <property type="project" value="TreeGrafter"/>
</dbReference>
<keyword evidence="1" id="KW-0175">Coiled coil</keyword>
<dbReference type="PANTHER" id="PTHR13520:SF0">
    <property type="entry name" value="RAD50-INTERACTING PROTEIN 1"/>
    <property type="match status" value="1"/>
</dbReference>
<reference evidence="2 3" key="1">
    <citation type="submission" date="2016-07" db="EMBL/GenBank/DDBJ databases">
        <title>Draft genome of the white-rot fungus Obba rivulosa 3A-2.</title>
        <authorList>
            <consortium name="DOE Joint Genome Institute"/>
            <person name="Miettinen O."/>
            <person name="Riley R."/>
            <person name="Acob R."/>
            <person name="Barry K."/>
            <person name="Cullen D."/>
            <person name="De Vries R."/>
            <person name="Hainaut M."/>
            <person name="Hatakka A."/>
            <person name="Henrissat B."/>
            <person name="Hilden K."/>
            <person name="Kuo R."/>
            <person name="Labutti K."/>
            <person name="Lipzen A."/>
            <person name="Makela M.R."/>
            <person name="Sandor L."/>
            <person name="Spatafora J.W."/>
            <person name="Grigoriev I.V."/>
            <person name="Hibbett D.S."/>
        </authorList>
    </citation>
    <scope>NUCLEOTIDE SEQUENCE [LARGE SCALE GENOMIC DNA]</scope>
    <source>
        <strain evidence="2 3">3A-2</strain>
    </source>
</reference>
<evidence type="ECO:0000313" key="2">
    <source>
        <dbReference type="EMBL" id="OCH88619.1"/>
    </source>
</evidence>
<dbReference type="GO" id="GO:0070939">
    <property type="term" value="C:Dsl1/NZR complex"/>
    <property type="evidence" value="ECO:0007669"/>
    <property type="project" value="InterPro"/>
</dbReference>
<dbReference type="PROSITE" id="PS51386">
    <property type="entry name" value="RINT1_TIP20"/>
    <property type="match status" value="1"/>
</dbReference>
<dbReference type="EMBL" id="KV722448">
    <property type="protein sequence ID" value="OCH88619.1"/>
    <property type="molecule type" value="Genomic_DNA"/>
</dbReference>
<gene>
    <name evidence="2" type="ORF">OBBRIDRAFT_779855</name>
</gene>
<dbReference type="InterPro" id="IPR042044">
    <property type="entry name" value="EXOC6PINT-1/Sec15/Tip20_C_dom2"/>
</dbReference>
<accession>A0A8E2AV33</accession>